<dbReference type="AlphaFoldDB" id="D5E4N1"/>
<dbReference type="OrthoDB" id="400219at2"/>
<reference evidence="1 2" key="3">
    <citation type="journal article" date="2011" name="J. Bacteriol.">
        <title>Genome sequences of Mycoplasma alligatoris A21JP2T and Mycoplasma crocodyli MP145T.</title>
        <authorList>
            <person name="Brown D.R."/>
            <person name="Farmerie W.G."/>
            <person name="May M."/>
            <person name="Benders G.A."/>
            <person name="Durkin A.S."/>
            <person name="Hlavinka K."/>
            <person name="Hostetler J."/>
            <person name="Jackson J."/>
            <person name="Johnson J."/>
            <person name="Miller R.H."/>
            <person name="Paralanov V."/>
            <person name="Radune D."/>
            <person name="Szczypinski B."/>
            <person name="Glass J.I."/>
        </authorList>
    </citation>
    <scope>NUCLEOTIDE SEQUENCE [LARGE SCALE GENOMIC DNA]</scope>
    <source>
        <strain evidence="2">ATCC 51981 / MP145</strain>
    </source>
</reference>
<dbReference type="Gene3D" id="3.40.50.1000">
    <property type="entry name" value="HAD superfamily/HAD-like"/>
    <property type="match status" value="1"/>
</dbReference>
<reference evidence="2" key="1">
    <citation type="submission" date="2010-03" db="EMBL/GenBank/DDBJ databases">
        <title>The complete genome of Mycoplasma crocodyli MP145.</title>
        <authorList>
            <person name="Glass J.I."/>
            <person name="Durkin A.S."/>
            <person name="Hostetler J."/>
            <person name="Jackson J."/>
            <person name="Johnson J."/>
            <person name="May M.A."/>
            <person name="Paralanov V."/>
            <person name="Radune D."/>
            <person name="Szczypinski B."/>
            <person name="Brown D.R."/>
        </authorList>
    </citation>
    <scope>NUCLEOTIDE SEQUENCE [LARGE SCALE GENOMIC DNA]</scope>
    <source>
        <strain evidence="2">ATCC 51981 / MP145</strain>
    </source>
</reference>
<organism evidence="1 2">
    <name type="scientific">Mycoplasma crocodyli (strain ATCC 51981 / MP145)</name>
    <dbReference type="NCBI Taxonomy" id="512564"/>
    <lineage>
        <taxon>Bacteria</taxon>
        <taxon>Bacillati</taxon>
        <taxon>Mycoplasmatota</taxon>
        <taxon>Mollicutes</taxon>
        <taxon>Mycoplasmataceae</taxon>
        <taxon>Mycoplasma</taxon>
    </lineage>
</organism>
<dbReference type="SUPFAM" id="SSF56784">
    <property type="entry name" value="HAD-like"/>
    <property type="match status" value="1"/>
</dbReference>
<dbReference type="Gene3D" id="3.30.1240.10">
    <property type="match status" value="1"/>
</dbReference>
<dbReference type="PANTHER" id="PTHR10000:SF8">
    <property type="entry name" value="HAD SUPERFAMILY HYDROLASE-LIKE, TYPE 3"/>
    <property type="match status" value="1"/>
</dbReference>
<reference key="2">
    <citation type="submission" date="2010-03" db="EMBL/GenBank/DDBJ databases">
        <authorList>
            <person name="Ma Z."/>
            <person name="Wang X."/>
            <person name="Liu H."/>
        </authorList>
    </citation>
    <scope>NUCLEOTIDE SEQUENCE</scope>
    <source>
        <strain>MP145</strain>
    </source>
</reference>
<protein>
    <submittedName>
        <fullName evidence="1">COF family haloacid dehalogenase(HAD)-like hydrolase</fullName>
    </submittedName>
</protein>
<name>D5E4N1_MYCCM</name>
<dbReference type="GO" id="GO:0016791">
    <property type="term" value="F:phosphatase activity"/>
    <property type="evidence" value="ECO:0007669"/>
    <property type="project" value="UniProtKB-ARBA"/>
</dbReference>
<dbReference type="InterPro" id="IPR023214">
    <property type="entry name" value="HAD_sf"/>
</dbReference>
<keyword evidence="1" id="KW-0378">Hydrolase</keyword>
<keyword evidence="2" id="KW-1185">Reference proteome</keyword>
<evidence type="ECO:0000313" key="2">
    <source>
        <dbReference type="Proteomes" id="UP000001845"/>
    </source>
</evidence>
<dbReference type="InterPro" id="IPR006379">
    <property type="entry name" value="HAD-SF_hydro_IIB"/>
</dbReference>
<dbReference type="KEGG" id="mcd:MCRO_0040"/>
<dbReference type="HOGENOM" id="CLU_044146_1_3_14"/>
<proteinExistence type="predicted"/>
<dbReference type="STRING" id="512564.MCRO_0040"/>
<dbReference type="eggNOG" id="COG0561">
    <property type="taxonomic scope" value="Bacteria"/>
</dbReference>
<dbReference type="PANTHER" id="PTHR10000">
    <property type="entry name" value="PHOSPHOSERINE PHOSPHATASE"/>
    <property type="match status" value="1"/>
</dbReference>
<sequence length="274" mass="31019">MNTTFVPKIIFLDLDGTLIDIKDGKIRDISKENYEYLIELNKKIPVVVSTGRGVNDATDVLVSRLNQNSYIAWNGAQIVIDGKLAFKKPIPEPIVNEIFDDIKTSKISVILNSDPKNLAFASNIFYKFVMKFAKYNAKLYKDYKGGIEVFKLLLWCPSKQKVKKLHDEWNQKYKGKLTICLSGKHNEFIEITAHNVSKGHGELEWCKIYGIDPKYAMHIGDSLNDASPKDKIGCLVALNNSVPELKSVADINTEIDFTNAGVARFLKKFLKDRI</sequence>
<dbReference type="Proteomes" id="UP000001845">
    <property type="component" value="Chromosome"/>
</dbReference>
<gene>
    <name evidence="1" type="ordered locus">MCRO_0040</name>
</gene>
<evidence type="ECO:0000313" key="1">
    <source>
        <dbReference type="EMBL" id="ADE19357.1"/>
    </source>
</evidence>
<dbReference type="NCBIfam" id="TIGR01484">
    <property type="entry name" value="HAD-SF-IIB"/>
    <property type="match status" value="1"/>
</dbReference>
<dbReference type="InterPro" id="IPR036412">
    <property type="entry name" value="HAD-like_sf"/>
</dbReference>
<dbReference type="RefSeq" id="WP_013054134.1">
    <property type="nucleotide sequence ID" value="NC_014014.1"/>
</dbReference>
<dbReference type="GO" id="GO:0005829">
    <property type="term" value="C:cytosol"/>
    <property type="evidence" value="ECO:0007669"/>
    <property type="project" value="TreeGrafter"/>
</dbReference>
<dbReference type="GO" id="GO:0000287">
    <property type="term" value="F:magnesium ion binding"/>
    <property type="evidence" value="ECO:0007669"/>
    <property type="project" value="TreeGrafter"/>
</dbReference>
<dbReference type="Pfam" id="PF08282">
    <property type="entry name" value="Hydrolase_3"/>
    <property type="match status" value="1"/>
</dbReference>
<dbReference type="EMBL" id="CP001991">
    <property type="protein sequence ID" value="ADE19357.1"/>
    <property type="molecule type" value="Genomic_DNA"/>
</dbReference>
<accession>D5E4N1</accession>